<dbReference type="NCBIfam" id="NF033591">
    <property type="entry name" value="transpos_IS4_2"/>
    <property type="match status" value="1"/>
</dbReference>
<dbReference type="PANTHER" id="PTHR35404:SF8">
    <property type="entry name" value="TRANSPOSASE OF TN10"/>
    <property type="match status" value="1"/>
</dbReference>
<dbReference type="OrthoDB" id="6140187at2"/>
<reference evidence="3 4" key="1">
    <citation type="submission" date="2018-05" db="EMBL/GenBank/DDBJ databases">
        <title>Abyssibacter profundi OUC007T gen. nov., sp. nov, a marine bacterium isolated from seawater of the Mariana Trench.</title>
        <authorList>
            <person name="Zhou S."/>
        </authorList>
    </citation>
    <scope>NUCLEOTIDE SEQUENCE [LARGE SCALE GENOMIC DNA]</scope>
    <source>
        <strain evidence="3 4">OUC007</strain>
    </source>
</reference>
<dbReference type="GO" id="GO:0004803">
    <property type="term" value="F:transposase activity"/>
    <property type="evidence" value="ECO:0007669"/>
    <property type="project" value="InterPro"/>
</dbReference>
<evidence type="ECO:0000256" key="1">
    <source>
        <dbReference type="SAM" id="Phobius"/>
    </source>
</evidence>
<protein>
    <submittedName>
        <fullName evidence="3">IS4 family transposase</fullName>
    </submittedName>
</protein>
<sequence>MHATRVLQKLLAPALGSLDRRNAANLLRAVDACLRGRRLVMMELARHWGNAAKVWPPLKRLDRLLSNPSVQAQRCRFYGAVALLAVRTPEPVIVVDWSELKADGRWHLLRAGLVVRGRTLTVYEEVHPQRRLNSPVVHRHFLAALKKLLPRSVTPIIVTDAGFRVPWFREVEALGWHWLGRVRGRVSLCLATKAFAPFLPVADWYRHATPKATALGAIRVTANHQLAAYGTLIRQPPKGRHQVLNRSGCRADSGQARKMARAGGEPWLLVYSPSLAARSARQIVTLYRHRMQIESSFRDLKSHRFGAGFEDTQTRSAERLQMLLLIHLLATLVAWLAAVATTHTHELRFRVSMLRRGWEHLRKSSARIPAPDQALRRLCSLASQAVATP</sequence>
<dbReference type="InterPro" id="IPR002559">
    <property type="entry name" value="Transposase_11"/>
</dbReference>
<evidence type="ECO:0000313" key="3">
    <source>
        <dbReference type="EMBL" id="PWN54523.1"/>
    </source>
</evidence>
<dbReference type="Pfam" id="PF01609">
    <property type="entry name" value="DDE_Tnp_1"/>
    <property type="match status" value="1"/>
</dbReference>
<keyword evidence="1" id="KW-0472">Membrane</keyword>
<dbReference type="Proteomes" id="UP000251800">
    <property type="component" value="Unassembled WGS sequence"/>
</dbReference>
<dbReference type="RefSeq" id="WP_109721721.1">
    <property type="nucleotide sequence ID" value="NZ_QEQK01000029.1"/>
</dbReference>
<dbReference type="EMBL" id="QEQK01000029">
    <property type="protein sequence ID" value="PWN54523.1"/>
    <property type="molecule type" value="Genomic_DNA"/>
</dbReference>
<organism evidence="3 4">
    <name type="scientific">Abyssibacter profundi</name>
    <dbReference type="NCBI Taxonomy" id="2182787"/>
    <lineage>
        <taxon>Bacteria</taxon>
        <taxon>Pseudomonadati</taxon>
        <taxon>Pseudomonadota</taxon>
        <taxon>Gammaproteobacteria</taxon>
        <taxon>Chromatiales</taxon>
        <taxon>Oceanococcaceae</taxon>
        <taxon>Abyssibacter</taxon>
    </lineage>
</organism>
<comment type="caution">
    <text evidence="3">The sequence shown here is derived from an EMBL/GenBank/DDBJ whole genome shotgun (WGS) entry which is preliminary data.</text>
</comment>
<dbReference type="GO" id="GO:0006313">
    <property type="term" value="P:DNA transposition"/>
    <property type="evidence" value="ECO:0007669"/>
    <property type="project" value="InterPro"/>
</dbReference>
<proteinExistence type="predicted"/>
<feature type="transmembrane region" description="Helical" evidence="1">
    <location>
        <begin position="320"/>
        <end position="340"/>
    </location>
</feature>
<keyword evidence="1" id="KW-1133">Transmembrane helix</keyword>
<dbReference type="SUPFAM" id="SSF53098">
    <property type="entry name" value="Ribonuclease H-like"/>
    <property type="match status" value="1"/>
</dbReference>
<dbReference type="AlphaFoldDB" id="A0A383XPG9"/>
<keyword evidence="4" id="KW-1185">Reference proteome</keyword>
<accession>A0A383XPG9</accession>
<gene>
    <name evidence="3" type="ORF">DEH80_17005</name>
</gene>
<dbReference type="PANTHER" id="PTHR35404">
    <property type="entry name" value="TRANSPOSASE OF TN10"/>
    <property type="match status" value="1"/>
</dbReference>
<feature type="domain" description="Transposase IS4-like" evidence="2">
    <location>
        <begin position="89"/>
        <end position="330"/>
    </location>
</feature>
<name>A0A383XPG9_9GAMM</name>
<evidence type="ECO:0000313" key="4">
    <source>
        <dbReference type="Proteomes" id="UP000251800"/>
    </source>
</evidence>
<dbReference type="GO" id="GO:0003677">
    <property type="term" value="F:DNA binding"/>
    <property type="evidence" value="ECO:0007669"/>
    <property type="project" value="InterPro"/>
</dbReference>
<dbReference type="InterPro" id="IPR047658">
    <property type="entry name" value="IS4-like_transpos"/>
</dbReference>
<evidence type="ECO:0000259" key="2">
    <source>
        <dbReference type="Pfam" id="PF01609"/>
    </source>
</evidence>
<keyword evidence="1" id="KW-0812">Transmembrane</keyword>
<dbReference type="InterPro" id="IPR012337">
    <property type="entry name" value="RNaseH-like_sf"/>
</dbReference>